<evidence type="ECO:0000256" key="4">
    <source>
        <dbReference type="ARBA" id="ARBA00012149"/>
    </source>
</evidence>
<dbReference type="GO" id="GO:0008168">
    <property type="term" value="F:methyltransferase activity"/>
    <property type="evidence" value="ECO:0007669"/>
    <property type="project" value="UniProtKB-KW"/>
</dbReference>
<evidence type="ECO:0000256" key="8">
    <source>
        <dbReference type="ARBA" id="ARBA00022692"/>
    </source>
</evidence>
<evidence type="ECO:0000256" key="9">
    <source>
        <dbReference type="ARBA" id="ARBA00022989"/>
    </source>
</evidence>
<keyword evidence="5" id="KW-0489">Methyltransferase</keyword>
<evidence type="ECO:0000256" key="11">
    <source>
        <dbReference type="ARBA" id="ARBA00048134"/>
    </source>
</evidence>
<keyword evidence="8 12" id="KW-0812">Transmembrane</keyword>
<feature type="transmembrane region" description="Helical" evidence="12">
    <location>
        <begin position="86"/>
        <end position="103"/>
    </location>
</feature>
<evidence type="ECO:0000256" key="5">
    <source>
        <dbReference type="ARBA" id="ARBA00022603"/>
    </source>
</evidence>
<evidence type="ECO:0000256" key="6">
    <source>
        <dbReference type="ARBA" id="ARBA00022679"/>
    </source>
</evidence>
<dbReference type="Gene3D" id="1.20.120.1630">
    <property type="match status" value="1"/>
</dbReference>
<dbReference type="GO" id="GO:0016020">
    <property type="term" value="C:membrane"/>
    <property type="evidence" value="ECO:0007669"/>
    <property type="project" value="UniProtKB-SubCell"/>
</dbReference>
<comment type="catalytic activity">
    <reaction evidence="11">
        <text>methanethiol + S-adenosyl-L-methionine = dimethyl sulfide + S-adenosyl-L-homocysteine + H(+)</text>
        <dbReference type="Rhea" id="RHEA:50428"/>
        <dbReference type="ChEBI" id="CHEBI:15378"/>
        <dbReference type="ChEBI" id="CHEBI:16007"/>
        <dbReference type="ChEBI" id="CHEBI:17437"/>
        <dbReference type="ChEBI" id="CHEBI:57856"/>
        <dbReference type="ChEBI" id="CHEBI:59789"/>
        <dbReference type="EC" id="2.1.1.334"/>
    </reaction>
</comment>
<accession>A0A2S8FW38</accession>
<dbReference type="PANTHER" id="PTHR31040:SF1">
    <property type="entry name" value="NURIM"/>
    <property type="match status" value="1"/>
</dbReference>
<sequence>MTRILTLPYALLAYLIFLATMGYFLFFLAGAVVPITVDSPSQHSLTVAIAIDIALILLFAVQHSVMARPAFKRMWTKIVPPSMERATYVHASNVVLIVLIVFWQGIDIKLWDIQQPIVRTAIWVLYVFGFLMVPVVSLMINHFDLFGLRQAWLHLKDREYQPLPFRTPLLYAIVRHPLYLAWGAAFWITPTMTAGHLLLAVGMTIYMGVAAVIEERDLVGVYGDQYRKYQKDVPMFVPRLGSRLEAEGTS</sequence>
<feature type="transmembrane region" description="Helical" evidence="12">
    <location>
        <begin position="12"/>
        <end position="33"/>
    </location>
</feature>
<dbReference type="AlphaFoldDB" id="A0A2S8FW38"/>
<evidence type="ECO:0000256" key="12">
    <source>
        <dbReference type="SAM" id="Phobius"/>
    </source>
</evidence>
<keyword evidence="9 12" id="KW-1133">Transmembrane helix</keyword>
<dbReference type="EMBL" id="PUHY01000006">
    <property type="protein sequence ID" value="PQO36396.1"/>
    <property type="molecule type" value="Genomic_DNA"/>
</dbReference>
<comment type="subcellular location">
    <subcellularLocation>
        <location evidence="2">Membrane</location>
        <topology evidence="2">Multi-pass membrane protein</topology>
    </subcellularLocation>
</comment>
<dbReference type="Proteomes" id="UP000238322">
    <property type="component" value="Unassembled WGS sequence"/>
</dbReference>
<evidence type="ECO:0000256" key="2">
    <source>
        <dbReference type="ARBA" id="ARBA00004141"/>
    </source>
</evidence>
<proteinExistence type="inferred from homology"/>
<evidence type="ECO:0000256" key="3">
    <source>
        <dbReference type="ARBA" id="ARBA00010631"/>
    </source>
</evidence>
<feature type="transmembrane region" description="Helical" evidence="12">
    <location>
        <begin position="123"/>
        <end position="148"/>
    </location>
</feature>
<dbReference type="InterPro" id="IPR054700">
    <property type="entry name" value="MddA"/>
</dbReference>
<gene>
    <name evidence="13" type="ORF">C5Y83_08215</name>
</gene>
<protein>
    <recommendedName>
        <fullName evidence="4">methanethiol S-methyltransferase</fullName>
        <ecNumber evidence="4">2.1.1.334</ecNumber>
    </recommendedName>
</protein>
<organism evidence="13 14">
    <name type="scientific">Blastopirellula marina</name>
    <dbReference type="NCBI Taxonomy" id="124"/>
    <lineage>
        <taxon>Bacteria</taxon>
        <taxon>Pseudomonadati</taxon>
        <taxon>Planctomycetota</taxon>
        <taxon>Planctomycetia</taxon>
        <taxon>Pirellulales</taxon>
        <taxon>Pirellulaceae</taxon>
        <taxon>Blastopirellula</taxon>
    </lineage>
</organism>
<evidence type="ECO:0000313" key="14">
    <source>
        <dbReference type="Proteomes" id="UP000238322"/>
    </source>
</evidence>
<name>A0A2S8FW38_9BACT</name>
<keyword evidence="7" id="KW-0949">S-adenosyl-L-methionine</keyword>
<dbReference type="GO" id="GO:0032259">
    <property type="term" value="P:methylation"/>
    <property type="evidence" value="ECO:0007669"/>
    <property type="project" value="UniProtKB-KW"/>
</dbReference>
<dbReference type="EC" id="2.1.1.334" evidence="4"/>
<dbReference type="PANTHER" id="PTHR31040">
    <property type="entry name" value="NURIM"/>
    <property type="match status" value="1"/>
</dbReference>
<keyword evidence="6" id="KW-0808">Transferase</keyword>
<comment type="caution">
    <text evidence="13">The sequence shown here is derived from an EMBL/GenBank/DDBJ whole genome shotgun (WGS) entry which is preliminary data.</text>
</comment>
<evidence type="ECO:0000256" key="7">
    <source>
        <dbReference type="ARBA" id="ARBA00022691"/>
    </source>
</evidence>
<keyword evidence="10 12" id="KW-0472">Membrane</keyword>
<dbReference type="NCBIfam" id="NF045656">
    <property type="entry name" value="MeththiolMtaseMddA"/>
    <property type="match status" value="1"/>
</dbReference>
<feature type="transmembrane region" description="Helical" evidence="12">
    <location>
        <begin position="45"/>
        <end position="65"/>
    </location>
</feature>
<reference evidence="13 14" key="1">
    <citation type="submission" date="2018-02" db="EMBL/GenBank/DDBJ databases">
        <title>Comparative genomes isolates from brazilian mangrove.</title>
        <authorList>
            <person name="Araujo J.E."/>
            <person name="Taketani R.G."/>
            <person name="Silva M.C.P."/>
            <person name="Loureco M.V."/>
            <person name="Andreote F.D."/>
        </authorList>
    </citation>
    <scope>NUCLEOTIDE SEQUENCE [LARGE SCALE GENOMIC DNA]</scope>
    <source>
        <strain evidence="13 14">Hex-1 MGV</strain>
    </source>
</reference>
<dbReference type="InterPro" id="IPR033580">
    <property type="entry name" value="Nurim-like"/>
</dbReference>
<evidence type="ECO:0000256" key="10">
    <source>
        <dbReference type="ARBA" id="ARBA00023136"/>
    </source>
</evidence>
<comment type="similarity">
    <text evidence="3">Belongs to the nurim family.</text>
</comment>
<evidence type="ECO:0000313" key="13">
    <source>
        <dbReference type="EMBL" id="PQO36396.1"/>
    </source>
</evidence>
<dbReference type="RefSeq" id="WP_105329686.1">
    <property type="nucleotide sequence ID" value="NZ_PUHY01000006.1"/>
</dbReference>
<comment type="function">
    <text evidence="1">Catalyzes the methylation of methanethiol (MeSH) to yield dimethylsulphide (DMS).</text>
</comment>
<dbReference type="OrthoDB" id="9789029at2"/>
<evidence type="ECO:0000256" key="1">
    <source>
        <dbReference type="ARBA" id="ARBA00002096"/>
    </source>
</evidence>